<dbReference type="RefSeq" id="WP_166291476.1">
    <property type="nucleotide sequence ID" value="NZ_CP049863.1"/>
</dbReference>
<dbReference type="EMBL" id="CP049863">
    <property type="protein sequence ID" value="QIK63404.1"/>
    <property type="molecule type" value="Genomic_DNA"/>
</dbReference>
<evidence type="ECO:0000313" key="1">
    <source>
        <dbReference type="EMBL" id="QIK63404.1"/>
    </source>
</evidence>
<proteinExistence type="predicted"/>
<dbReference type="AlphaFoldDB" id="A0A6G7XFN2"/>
<dbReference type="Proteomes" id="UP000502677">
    <property type="component" value="Chromosome"/>
</dbReference>
<accession>A0A6G7XFN2</accession>
<reference evidence="1 2" key="1">
    <citation type="submission" date="2020-03" db="EMBL/GenBank/DDBJ databases">
        <title>Leucobacter sp. nov., isolated from beetles.</title>
        <authorList>
            <person name="Hyun D.-W."/>
            <person name="Bae J.-W."/>
        </authorList>
    </citation>
    <scope>NUCLEOTIDE SEQUENCE [LARGE SCALE GENOMIC DNA]</scope>
    <source>
        <strain evidence="1 2">HDW9C</strain>
    </source>
</reference>
<dbReference type="KEGG" id="lvi:G7068_09480"/>
<sequence length="300" mass="32605">MNLKQKTSKTAKAKVPAAIGTAIGFVVLLNGCSTSVEDTSPGDGPRVEDSVSIEAYSNVTAELDFERGTASLPLDPYLVNGDDEFFAKATHADFAYVERCVAKHGFTYLSNIDWSAVEKPENQLFGEWSVPLAQQYGLEAPSNSGIPKVMPSQAEPAIEEAASACMDEAKARAQNTAEFLESPHVDSDIEVMSYDLTLAHPEAKAAINKRSECVKKKGIVLEDDGYLAESYYEQDPAAQIKAATVFAECQVSSGAVQKLFDLYARYQAAYIDKQEAQLGELLKQKQTHEAELDRMIEGGS</sequence>
<organism evidence="1 2">
    <name type="scientific">Leucobacter viscericola</name>
    <dbReference type="NCBI Taxonomy" id="2714935"/>
    <lineage>
        <taxon>Bacteria</taxon>
        <taxon>Bacillati</taxon>
        <taxon>Actinomycetota</taxon>
        <taxon>Actinomycetes</taxon>
        <taxon>Micrococcales</taxon>
        <taxon>Microbacteriaceae</taxon>
        <taxon>Leucobacter</taxon>
    </lineage>
</organism>
<keyword evidence="2" id="KW-1185">Reference proteome</keyword>
<name>A0A6G7XFN2_9MICO</name>
<evidence type="ECO:0000313" key="2">
    <source>
        <dbReference type="Proteomes" id="UP000502677"/>
    </source>
</evidence>
<gene>
    <name evidence="1" type="ORF">G7068_09480</name>
</gene>
<protein>
    <submittedName>
        <fullName evidence="1">Uncharacterized protein</fullName>
    </submittedName>
</protein>